<comment type="caution">
    <text evidence="1">The sequence shown here is derived from an EMBL/GenBank/DDBJ whole genome shotgun (WGS) entry which is preliminary data.</text>
</comment>
<sequence>MCEWSPPEHKELGPIVRQQTVQPHQVADGYAGDLRCVIELKFFEPAAGFLRRQILDPIDDPH</sequence>
<accession>A0ABT3CM46</accession>
<dbReference type="Proteomes" id="UP001526201">
    <property type="component" value="Unassembled WGS sequence"/>
</dbReference>
<organism evidence="1 2">
    <name type="scientific">Mycolicibacterium komossense</name>
    <dbReference type="NCBI Taxonomy" id="1779"/>
    <lineage>
        <taxon>Bacteria</taxon>
        <taxon>Bacillati</taxon>
        <taxon>Actinomycetota</taxon>
        <taxon>Actinomycetes</taxon>
        <taxon>Mycobacteriales</taxon>
        <taxon>Mycobacteriaceae</taxon>
        <taxon>Mycolicibacterium</taxon>
    </lineage>
</organism>
<gene>
    <name evidence="1" type="ORF">H7J73_30860</name>
</gene>
<evidence type="ECO:0000313" key="2">
    <source>
        <dbReference type="Proteomes" id="UP001526201"/>
    </source>
</evidence>
<dbReference type="EMBL" id="JACKTY010000050">
    <property type="protein sequence ID" value="MCV7230418.1"/>
    <property type="molecule type" value="Genomic_DNA"/>
</dbReference>
<name>A0ABT3CM46_9MYCO</name>
<evidence type="ECO:0000313" key="1">
    <source>
        <dbReference type="EMBL" id="MCV7230418.1"/>
    </source>
</evidence>
<keyword evidence="2" id="KW-1185">Reference proteome</keyword>
<proteinExistence type="predicted"/>
<dbReference type="RefSeq" id="WP_264071704.1">
    <property type="nucleotide sequence ID" value="NZ_JACKTY010000050.1"/>
</dbReference>
<reference evidence="1 2" key="1">
    <citation type="journal article" date="2022" name="BMC Genomics">
        <title>Comparative genome analysis of mycobacteria focusing on tRNA and non-coding RNA.</title>
        <authorList>
            <person name="Behra P.R.K."/>
            <person name="Pettersson B.M.F."/>
            <person name="Ramesh M."/>
            <person name="Das S."/>
            <person name="Dasgupta S."/>
            <person name="Kirsebom L.A."/>
        </authorList>
    </citation>
    <scope>NUCLEOTIDE SEQUENCE [LARGE SCALE GENOMIC DNA]</scope>
    <source>
        <strain evidence="1 2">DSM 44078</strain>
    </source>
</reference>
<protein>
    <submittedName>
        <fullName evidence="1">Uncharacterized protein</fullName>
    </submittedName>
</protein>